<evidence type="ECO:0000256" key="1">
    <source>
        <dbReference type="SAM" id="Phobius"/>
    </source>
</evidence>
<feature type="transmembrane region" description="Helical" evidence="1">
    <location>
        <begin position="182"/>
        <end position="201"/>
    </location>
</feature>
<keyword evidence="1" id="KW-1133">Transmembrane helix</keyword>
<dbReference type="Proteomes" id="UP001603857">
    <property type="component" value="Unassembled WGS sequence"/>
</dbReference>
<comment type="caution">
    <text evidence="2">The sequence shown here is derived from an EMBL/GenBank/DDBJ whole genome shotgun (WGS) entry which is preliminary data.</text>
</comment>
<dbReference type="InterPro" id="IPR036259">
    <property type="entry name" value="MFS_trans_sf"/>
</dbReference>
<dbReference type="EMBL" id="JBGMDY010000004">
    <property type="protein sequence ID" value="KAL2337826.1"/>
    <property type="molecule type" value="Genomic_DNA"/>
</dbReference>
<feature type="transmembrane region" description="Helical" evidence="1">
    <location>
        <begin position="88"/>
        <end position="114"/>
    </location>
</feature>
<keyword evidence="3" id="KW-1185">Reference proteome</keyword>
<gene>
    <name evidence="2" type="ORF">Fmac_012272</name>
</gene>
<dbReference type="Gene3D" id="1.20.1250.20">
    <property type="entry name" value="MFS general substrate transporter like domains"/>
    <property type="match status" value="1"/>
</dbReference>
<protein>
    <submittedName>
        <fullName evidence="2">Uncharacterized protein</fullName>
    </submittedName>
</protein>
<accession>A0ABD1MPV4</accession>
<dbReference type="AlphaFoldDB" id="A0ABD1MPV4"/>
<keyword evidence="1" id="KW-0472">Membrane</keyword>
<proteinExistence type="predicted"/>
<sequence length="230" mass="25629">MALQEHSSEVNTTPALKSFLHSTVPSVRNLFIFSKTIPFIGGMVVSYKFVEIGVVANLEDYLTDADFMGKTQRIGVVVTNLHDALSSLLYVFVSPIAEACMGYFTMITLCAAASVEGLMLLWMSISTTSVDFPFYAAIFLLALCKSGQMLSENFLEFQLEEKIKAKKEREQDYAGKISKFNIWLLLFNPFLGYGVTILVAHTVYYEYIFMVAALLMGGDSSVVPLWLSEL</sequence>
<organism evidence="2 3">
    <name type="scientific">Flemingia macrophylla</name>
    <dbReference type="NCBI Taxonomy" id="520843"/>
    <lineage>
        <taxon>Eukaryota</taxon>
        <taxon>Viridiplantae</taxon>
        <taxon>Streptophyta</taxon>
        <taxon>Embryophyta</taxon>
        <taxon>Tracheophyta</taxon>
        <taxon>Spermatophyta</taxon>
        <taxon>Magnoliopsida</taxon>
        <taxon>eudicotyledons</taxon>
        <taxon>Gunneridae</taxon>
        <taxon>Pentapetalae</taxon>
        <taxon>rosids</taxon>
        <taxon>fabids</taxon>
        <taxon>Fabales</taxon>
        <taxon>Fabaceae</taxon>
        <taxon>Papilionoideae</taxon>
        <taxon>50 kb inversion clade</taxon>
        <taxon>NPAAA clade</taxon>
        <taxon>indigoferoid/millettioid clade</taxon>
        <taxon>Phaseoleae</taxon>
        <taxon>Flemingia</taxon>
    </lineage>
</organism>
<feature type="transmembrane region" description="Helical" evidence="1">
    <location>
        <begin position="120"/>
        <end position="143"/>
    </location>
</feature>
<evidence type="ECO:0000313" key="2">
    <source>
        <dbReference type="EMBL" id="KAL2337826.1"/>
    </source>
</evidence>
<reference evidence="2 3" key="1">
    <citation type="submission" date="2024-08" db="EMBL/GenBank/DDBJ databases">
        <title>Insights into the chromosomal genome structure of Flemingia macrophylla.</title>
        <authorList>
            <person name="Ding Y."/>
            <person name="Zhao Y."/>
            <person name="Bi W."/>
            <person name="Wu M."/>
            <person name="Zhao G."/>
            <person name="Gong Y."/>
            <person name="Li W."/>
            <person name="Zhang P."/>
        </authorList>
    </citation>
    <scope>NUCLEOTIDE SEQUENCE [LARGE SCALE GENOMIC DNA]</scope>
    <source>
        <strain evidence="2">DYQJB</strain>
        <tissue evidence="2">Leaf</tissue>
    </source>
</reference>
<name>A0ABD1MPV4_9FABA</name>
<feature type="transmembrane region" description="Helical" evidence="1">
    <location>
        <begin position="207"/>
        <end position="227"/>
    </location>
</feature>
<evidence type="ECO:0000313" key="3">
    <source>
        <dbReference type="Proteomes" id="UP001603857"/>
    </source>
</evidence>
<keyword evidence="1" id="KW-0812">Transmembrane</keyword>